<feature type="transmembrane region" description="Helical" evidence="5">
    <location>
        <begin position="6"/>
        <end position="29"/>
    </location>
</feature>
<evidence type="ECO:0000256" key="1">
    <source>
        <dbReference type="ARBA" id="ARBA00023224"/>
    </source>
</evidence>
<keyword evidence="4" id="KW-0175">Coiled coil</keyword>
<feature type="domain" description="Methyl-accepting transducer" evidence="6">
    <location>
        <begin position="312"/>
        <end position="548"/>
    </location>
</feature>
<dbReference type="SMART" id="SM00304">
    <property type="entry name" value="HAMP"/>
    <property type="match status" value="1"/>
</dbReference>
<dbReference type="AlphaFoldDB" id="I2Q1H2"/>
<dbReference type="PROSITE" id="PS50111">
    <property type="entry name" value="CHEMOTAXIS_TRANSDUC_2"/>
    <property type="match status" value="1"/>
</dbReference>
<dbReference type="Pfam" id="PF00015">
    <property type="entry name" value="MCPsignal"/>
    <property type="match status" value="1"/>
</dbReference>
<organism evidence="8">
    <name type="scientific">Desulfovibrio sp. U5L</name>
    <dbReference type="NCBI Taxonomy" id="596152"/>
    <lineage>
        <taxon>Bacteria</taxon>
        <taxon>Pseudomonadati</taxon>
        <taxon>Thermodesulfobacteriota</taxon>
        <taxon>Desulfovibrionia</taxon>
        <taxon>Desulfovibrionales</taxon>
        <taxon>Desulfovibrionaceae</taxon>
        <taxon>Desulfovibrio</taxon>
    </lineage>
</organism>
<evidence type="ECO:0000256" key="4">
    <source>
        <dbReference type="SAM" id="Coils"/>
    </source>
</evidence>
<evidence type="ECO:0000259" key="6">
    <source>
        <dbReference type="PROSITE" id="PS50111"/>
    </source>
</evidence>
<keyword evidence="5" id="KW-0812">Transmembrane</keyword>
<dbReference type="SUPFAM" id="SSF58104">
    <property type="entry name" value="Methyl-accepting chemotaxis protein (MCP) signaling domain"/>
    <property type="match status" value="1"/>
</dbReference>
<dbReference type="CDD" id="cd06225">
    <property type="entry name" value="HAMP"/>
    <property type="match status" value="1"/>
</dbReference>
<evidence type="ECO:0000256" key="3">
    <source>
        <dbReference type="PROSITE-ProRule" id="PRU00284"/>
    </source>
</evidence>
<dbReference type="OrthoDB" id="5444340at2"/>
<dbReference type="Gene3D" id="6.10.340.10">
    <property type="match status" value="1"/>
</dbReference>
<evidence type="ECO:0000313" key="8">
    <source>
        <dbReference type="EMBL" id="EIG53628.1"/>
    </source>
</evidence>
<dbReference type="GO" id="GO:0007165">
    <property type="term" value="P:signal transduction"/>
    <property type="evidence" value="ECO:0007669"/>
    <property type="project" value="UniProtKB-KW"/>
</dbReference>
<dbReference type="Pfam" id="PF12729">
    <property type="entry name" value="4HB_MCP_1"/>
    <property type="match status" value="1"/>
</dbReference>
<dbReference type="Gene3D" id="1.10.287.950">
    <property type="entry name" value="Methyl-accepting chemotaxis protein"/>
    <property type="match status" value="1"/>
</dbReference>
<dbReference type="PANTHER" id="PTHR32089">
    <property type="entry name" value="METHYL-ACCEPTING CHEMOTAXIS PROTEIN MCPB"/>
    <property type="match status" value="1"/>
</dbReference>
<dbReference type="InterPro" id="IPR004089">
    <property type="entry name" value="MCPsignal_dom"/>
</dbReference>
<feature type="coiled-coil region" evidence="4">
    <location>
        <begin position="242"/>
        <end position="276"/>
    </location>
</feature>
<keyword evidence="5" id="KW-0472">Membrane</keyword>
<evidence type="ECO:0000256" key="5">
    <source>
        <dbReference type="SAM" id="Phobius"/>
    </source>
</evidence>
<dbReference type="HOGENOM" id="CLU_000445_107_27_7"/>
<gene>
    <name evidence="8" type="ORF">DesU5LDRAFT_1955</name>
</gene>
<dbReference type="STRING" id="596152.DesU5LDRAFT_1955"/>
<dbReference type="Pfam" id="PF00672">
    <property type="entry name" value="HAMP"/>
    <property type="match status" value="1"/>
</dbReference>
<dbReference type="PROSITE" id="PS50885">
    <property type="entry name" value="HAMP"/>
    <property type="match status" value="1"/>
</dbReference>
<protein>
    <submittedName>
        <fullName evidence="8">Methyl-accepting chemotaxis protein</fullName>
    </submittedName>
</protein>
<dbReference type="eggNOG" id="COG0840">
    <property type="taxonomic scope" value="Bacteria"/>
</dbReference>
<reference evidence="8" key="1">
    <citation type="submission" date="2011-11" db="EMBL/GenBank/DDBJ databases">
        <title>Improved High-Quality Draft sequence of Desulfovibrio sp. U5L.</title>
        <authorList>
            <consortium name="US DOE Joint Genome Institute"/>
            <person name="Lucas S."/>
            <person name="Han J."/>
            <person name="Lapidus A."/>
            <person name="Cheng J.-F."/>
            <person name="Goodwin L."/>
            <person name="Pitluck S."/>
            <person name="Peters L."/>
            <person name="Ovchinnikova G."/>
            <person name="Held B."/>
            <person name="Detter J.C."/>
            <person name="Han C."/>
            <person name="Tapia R."/>
            <person name="Land M."/>
            <person name="Hauser L."/>
            <person name="Kyrpides N."/>
            <person name="Ivanova N."/>
            <person name="Pagani I."/>
            <person name="Gabster J."/>
            <person name="Walker C."/>
            <person name="Stolyar S."/>
            <person name="Stahl D."/>
            <person name="Arkin A."/>
            <person name="Dehal P."/>
            <person name="Hazen T."/>
            <person name="Woyke T."/>
        </authorList>
    </citation>
    <scope>NUCLEOTIDE SEQUENCE [LARGE SCALE GENOMIC DNA]</scope>
    <source>
        <strain evidence="8">U5L</strain>
    </source>
</reference>
<keyword evidence="5" id="KW-1133">Transmembrane helix</keyword>
<feature type="transmembrane region" description="Helical" evidence="5">
    <location>
        <begin position="189"/>
        <end position="215"/>
    </location>
</feature>
<proteinExistence type="inferred from homology"/>
<dbReference type="InterPro" id="IPR024478">
    <property type="entry name" value="HlyB_4HB_MCP"/>
</dbReference>
<dbReference type="SMART" id="SM00283">
    <property type="entry name" value="MA"/>
    <property type="match status" value="1"/>
</dbReference>
<name>I2Q1H2_9BACT</name>
<dbReference type="PANTHER" id="PTHR32089:SF112">
    <property type="entry name" value="LYSOZYME-LIKE PROTEIN-RELATED"/>
    <property type="match status" value="1"/>
</dbReference>
<accession>I2Q1H2</accession>
<dbReference type="InterPro" id="IPR003660">
    <property type="entry name" value="HAMP_dom"/>
</dbReference>
<keyword evidence="1 3" id="KW-0807">Transducer</keyword>
<evidence type="ECO:0000256" key="2">
    <source>
        <dbReference type="ARBA" id="ARBA00029447"/>
    </source>
</evidence>
<feature type="domain" description="HAMP" evidence="7">
    <location>
        <begin position="212"/>
        <end position="264"/>
    </location>
</feature>
<dbReference type="EMBL" id="JH600068">
    <property type="protein sequence ID" value="EIG53628.1"/>
    <property type="molecule type" value="Genomic_DNA"/>
</dbReference>
<sequence>MGNLKVGVKLFASVVVTSLITVVIGILGYRSLQDTGKALSEVAGSALPRVAGLGLVKEGLLAAQSAERTILVPELANSKEFDRQRENLDKGLGLVDQGRAMVEGLWRDEEDVAAWKTFNDALAEWRATNAKVVEFVSQNKRSNALTLSIGTSMLSLRKATTALGSLLERSRTQAEVLARSAEEQAARRGLTLIVAAVLCLAVSIALGTIITLSIVGPLKKSVAFARSVAGGDLDATLAVKGRDELGELADALRRMLDSLKENIAAALRKGEEAASEAEKARAATAAAEAHRLAAEMARNEGMHHAADRLTAVVEVVTEASAELAERTEQATRGAAEQSARLSETVASMTQMSATVLDVAQNASTASDTAAKAREQAASGSEVVRRAVAGISAARDKALVLSQDMTELGAQAEGIGRVLGVISDIADQTNLLALNAAIEAARAGEAGRGFAVVADEVRKLAEKTMTATAEVGKAIRDVQAGTHKSVGGVREAVSVIESATLLADQSGQALTAIVSLVEAASDQVRSIAAASEEQSAASEAIEASIADVSRVSGETAQAMERSATAVADLAEQAQVLKGLIEELRGESAHAAQTALPGGRA</sequence>
<dbReference type="GO" id="GO:0016020">
    <property type="term" value="C:membrane"/>
    <property type="evidence" value="ECO:0007669"/>
    <property type="project" value="InterPro"/>
</dbReference>
<evidence type="ECO:0000259" key="7">
    <source>
        <dbReference type="PROSITE" id="PS50885"/>
    </source>
</evidence>
<comment type="similarity">
    <text evidence="2">Belongs to the methyl-accepting chemotaxis (MCP) protein family.</text>
</comment>